<evidence type="ECO:0000313" key="2">
    <source>
        <dbReference type="Proteomes" id="UP000286268"/>
    </source>
</evidence>
<organism evidence="1 2">
    <name type="scientific">Clostridium manihotivorum</name>
    <dbReference type="NCBI Taxonomy" id="2320868"/>
    <lineage>
        <taxon>Bacteria</taxon>
        <taxon>Bacillati</taxon>
        <taxon>Bacillota</taxon>
        <taxon>Clostridia</taxon>
        <taxon>Eubacteriales</taxon>
        <taxon>Clostridiaceae</taxon>
        <taxon>Clostridium</taxon>
    </lineage>
</organism>
<name>A0A410DRZ8_9CLOT</name>
<reference evidence="1 2" key="1">
    <citation type="submission" date="2018-01" db="EMBL/GenBank/DDBJ databases">
        <title>Genome Sequencing and Assembly of Anaerobacter polyendosporus strain CT4.</title>
        <authorList>
            <person name="Tachaapaikoon C."/>
            <person name="Sutheeworapong S."/>
            <person name="Jenjaroenpun P."/>
            <person name="Wongsurawat T."/>
            <person name="Nookeaw I."/>
            <person name="Cheawchanlertfa P."/>
            <person name="Kosugi A."/>
            <person name="Cheevadhanarak S."/>
            <person name="Ratanakhanokchai K."/>
        </authorList>
    </citation>
    <scope>NUCLEOTIDE SEQUENCE [LARGE SCALE GENOMIC DNA]</scope>
    <source>
        <strain evidence="1 2">CT4</strain>
    </source>
</reference>
<dbReference type="EMBL" id="CP025746">
    <property type="protein sequence ID" value="QAA31884.1"/>
    <property type="molecule type" value="Genomic_DNA"/>
</dbReference>
<protein>
    <submittedName>
        <fullName evidence="1">Uncharacterized protein</fullName>
    </submittedName>
</protein>
<evidence type="ECO:0000313" key="1">
    <source>
        <dbReference type="EMBL" id="QAA31884.1"/>
    </source>
</evidence>
<dbReference type="KEGG" id="cmah:C1I91_09615"/>
<dbReference type="Proteomes" id="UP000286268">
    <property type="component" value="Chromosome"/>
</dbReference>
<proteinExistence type="predicted"/>
<gene>
    <name evidence="1" type="ORF">C1I91_09615</name>
</gene>
<sequence>MIGIRIEKNKTGALILRAHIKEEFKDNSIIKRCLFDSKRLKGKTIYPYVIPLKYLNTIVNNLDKDMVKIHKNSILSFLEFSDEYDECYYYETEANVKYMKRWREVGCPKIYRVTLDIEKKEIDKSIAFQRMM</sequence>
<dbReference type="AlphaFoldDB" id="A0A410DRZ8"/>
<accession>A0A410DRZ8</accession>
<keyword evidence="2" id="KW-1185">Reference proteome</keyword>